<feature type="binding site" evidence="3">
    <location>
        <position position="396"/>
    </location>
    <ligand>
        <name>Zn(2+)</name>
        <dbReference type="ChEBI" id="CHEBI:29105"/>
        <label>2</label>
    </ligand>
</feature>
<dbReference type="GO" id="GO:0004035">
    <property type="term" value="F:alkaline phosphatase activity"/>
    <property type="evidence" value="ECO:0007669"/>
    <property type="project" value="TreeGrafter"/>
</dbReference>
<gene>
    <name evidence="7" type="ORF">D7D48_07935</name>
</gene>
<feature type="binding site" evidence="3">
    <location>
        <position position="395"/>
    </location>
    <ligand>
        <name>Zn(2+)</name>
        <dbReference type="ChEBI" id="CHEBI:29105"/>
        <label>2</label>
    </ligand>
</feature>
<dbReference type="SMART" id="SM00098">
    <property type="entry name" value="alkPPc"/>
    <property type="match status" value="1"/>
</dbReference>
<reference evidence="7 8" key="1">
    <citation type="submission" date="2018-12" db="EMBL/GenBank/DDBJ databases">
        <authorList>
            <person name="Kim S.-J."/>
            <person name="Jung G.-Y."/>
        </authorList>
    </citation>
    <scope>NUCLEOTIDE SEQUENCE [LARGE SCALE GENOMIC DNA]</scope>
    <source>
        <strain evidence="7 8">03SU3-P</strain>
    </source>
</reference>
<proteinExistence type="inferred from homology"/>
<feature type="region of interest" description="Disordered" evidence="5">
    <location>
        <begin position="25"/>
        <end position="46"/>
    </location>
</feature>
<dbReference type="InterPro" id="IPR001952">
    <property type="entry name" value="Alkaline_phosphatase"/>
</dbReference>
<feature type="binding site" evidence="3">
    <location>
        <position position="475"/>
    </location>
    <ligand>
        <name>Zn(2+)</name>
        <dbReference type="ChEBI" id="CHEBI:29105"/>
        <label>2</label>
    </ligand>
</feature>
<keyword evidence="8" id="KW-1185">Reference proteome</keyword>
<feature type="binding site" evidence="3">
    <location>
        <position position="354"/>
    </location>
    <ligand>
        <name>Zn(2+)</name>
        <dbReference type="ChEBI" id="CHEBI:29105"/>
        <label>2</label>
    </ligand>
</feature>
<dbReference type="OrthoDB" id="9794455at2"/>
<dbReference type="Gene3D" id="3.40.720.10">
    <property type="entry name" value="Alkaline Phosphatase, subunit A"/>
    <property type="match status" value="1"/>
</dbReference>
<feature type="binding site" evidence="3">
    <location>
        <position position="79"/>
    </location>
    <ligand>
        <name>Zn(2+)</name>
        <dbReference type="ChEBI" id="CHEBI:29105"/>
        <label>2</label>
    </ligand>
</feature>
<keyword evidence="6" id="KW-0732">Signal</keyword>
<dbReference type="PRINTS" id="PR00113">
    <property type="entry name" value="ALKPHPHTASE"/>
</dbReference>
<dbReference type="CDD" id="cd16012">
    <property type="entry name" value="ALP"/>
    <property type="match status" value="1"/>
</dbReference>
<feature type="binding site" evidence="3">
    <location>
        <position position="190"/>
    </location>
    <ligand>
        <name>Mg(2+)</name>
        <dbReference type="ChEBI" id="CHEBI:18420"/>
    </ligand>
</feature>
<name>A0A426RUP2_9SPHN</name>
<dbReference type="EMBL" id="RWJI01000001">
    <property type="protein sequence ID" value="RRQ52740.1"/>
    <property type="molecule type" value="Genomic_DNA"/>
</dbReference>
<accession>A0A426RUP2</accession>
<organism evidence="7 8">
    <name type="scientific">Sphingorhabdus wooponensis</name>
    <dbReference type="NCBI Taxonomy" id="940136"/>
    <lineage>
        <taxon>Bacteria</taxon>
        <taxon>Pseudomonadati</taxon>
        <taxon>Pseudomonadota</taxon>
        <taxon>Alphaproteobacteria</taxon>
        <taxon>Sphingomonadales</taxon>
        <taxon>Sphingomonadaceae</taxon>
        <taxon>Sphingorhabdus</taxon>
    </lineage>
</organism>
<dbReference type="PANTHER" id="PTHR11596:SF5">
    <property type="entry name" value="ALKALINE PHOSPHATASE"/>
    <property type="match status" value="1"/>
</dbReference>
<feature type="binding site" evidence="3">
    <location>
        <position position="349"/>
    </location>
    <ligand>
        <name>Zn(2+)</name>
        <dbReference type="ChEBI" id="CHEBI:29105"/>
        <label>1</label>
    </ligand>
</feature>
<feature type="signal peptide" evidence="6">
    <location>
        <begin position="1"/>
        <end position="22"/>
    </location>
</feature>
<dbReference type="PANTHER" id="PTHR11596">
    <property type="entry name" value="ALKALINE PHOSPHATASE"/>
    <property type="match status" value="1"/>
</dbReference>
<evidence type="ECO:0000256" key="5">
    <source>
        <dbReference type="SAM" id="MobiDB-lite"/>
    </source>
</evidence>
<comment type="cofactor">
    <cofactor evidence="3">
        <name>Mg(2+)</name>
        <dbReference type="ChEBI" id="CHEBI:18420"/>
    </cofactor>
    <text evidence="3">Binds 1 Mg(2+) ion.</text>
</comment>
<dbReference type="Proteomes" id="UP000268553">
    <property type="component" value="Unassembled WGS sequence"/>
</dbReference>
<dbReference type="Pfam" id="PF00245">
    <property type="entry name" value="Alk_phosphatase"/>
    <property type="match status" value="1"/>
</dbReference>
<feature type="binding site" evidence="3">
    <location>
        <position position="79"/>
    </location>
    <ligand>
        <name>Mg(2+)</name>
        <dbReference type="ChEBI" id="CHEBI:18420"/>
    </ligand>
</feature>
<evidence type="ECO:0000256" key="4">
    <source>
        <dbReference type="RuleBase" id="RU003946"/>
    </source>
</evidence>
<evidence type="ECO:0000256" key="3">
    <source>
        <dbReference type="PIRSR" id="PIRSR601952-2"/>
    </source>
</evidence>
<feature type="binding site" evidence="3">
    <location>
        <position position="192"/>
    </location>
    <ligand>
        <name>Mg(2+)</name>
        <dbReference type="ChEBI" id="CHEBI:18420"/>
    </ligand>
</feature>
<keyword evidence="3" id="KW-0862">Zinc</keyword>
<dbReference type="GO" id="GO:0046872">
    <property type="term" value="F:metal ion binding"/>
    <property type="evidence" value="ECO:0007669"/>
    <property type="project" value="UniProtKB-KW"/>
</dbReference>
<sequence>MRKLSSALLASSLIAAPLFAQGAPTAAPAPTPTAAPAPAKPPISTSEGYLKAGQAELQRLRADKPNDGKARNVILFIGDGMGVSTLTAGRIFEGQQLGLDGESYVAQMDRLPHTALVKTYSHDAQVPDSAPTATAIVSGVKTLNGVIGVGPEAIENDCAATAPFKVQSLFGMAEDRGLATGIVSTATITHATPASTYAHVAQRDWEVDANMPAAAKAAGCTDIARQMVEWPHGDGLEVMLGGGRQHFIPATMADPEYAERKGKRADGRDLAATWAAANPKGAYVWNRDSFVAVDPKKTTKLLGLFEPSHMQFEADRTASGNKEPSLAEMTTKAIAMLSKNQKGYVLMVEAGRIDHAHHGGNARRALQDTVALNAALKAAMESVDLRETLIVVTSDHSHVFTIAGYPERGNPILGVVSAPVGTPTLAMDGKGFTTLGYANGPGAVNAAERPDPAKADTSALNYRQQSLIPLMSETHGGDDVVARAAGPKAHLFKGTIEQNTIFHIMRVALGFK</sequence>
<feature type="binding site" evidence="3">
    <location>
        <position position="358"/>
    </location>
    <ligand>
        <name>Zn(2+)</name>
        <dbReference type="ChEBI" id="CHEBI:29105"/>
        <label>2</label>
    </ligand>
</feature>
<dbReference type="SUPFAM" id="SSF53649">
    <property type="entry name" value="Alkaline phosphatase-like"/>
    <property type="match status" value="1"/>
</dbReference>
<evidence type="ECO:0000256" key="2">
    <source>
        <dbReference type="PIRSR" id="PIRSR601952-1"/>
    </source>
</evidence>
<comment type="caution">
    <text evidence="7">The sequence shown here is derived from an EMBL/GenBank/DDBJ whole genome shotgun (WGS) entry which is preliminary data.</text>
</comment>
<evidence type="ECO:0000313" key="8">
    <source>
        <dbReference type="Proteomes" id="UP000268553"/>
    </source>
</evidence>
<dbReference type="AlphaFoldDB" id="A0A426RUP2"/>
<protein>
    <submittedName>
        <fullName evidence="7">Alkaline phosphatase</fullName>
    </submittedName>
</protein>
<evidence type="ECO:0000256" key="1">
    <source>
        <dbReference type="ARBA" id="ARBA00022553"/>
    </source>
</evidence>
<feature type="chain" id="PRO_5019440656" evidence="6">
    <location>
        <begin position="23"/>
        <end position="512"/>
    </location>
</feature>
<dbReference type="RefSeq" id="WP_125230754.1">
    <property type="nucleotide sequence ID" value="NZ_RWJI01000001.1"/>
</dbReference>
<feature type="compositionally biased region" description="Pro residues" evidence="5">
    <location>
        <begin position="27"/>
        <end position="41"/>
    </location>
</feature>
<keyword evidence="3" id="KW-0479">Metal-binding</keyword>
<dbReference type="InterPro" id="IPR017850">
    <property type="entry name" value="Alkaline_phosphatase_core_sf"/>
</dbReference>
<keyword evidence="1" id="KW-0597">Phosphoprotein</keyword>
<evidence type="ECO:0000256" key="6">
    <source>
        <dbReference type="SAM" id="SignalP"/>
    </source>
</evidence>
<keyword evidence="3" id="KW-0460">Magnesium</keyword>
<comment type="similarity">
    <text evidence="4">Belongs to the alkaline phosphatase family.</text>
</comment>
<evidence type="ECO:0000313" key="7">
    <source>
        <dbReference type="EMBL" id="RRQ52740.1"/>
    </source>
</evidence>
<comment type="cofactor">
    <cofactor evidence="3">
        <name>Zn(2+)</name>
        <dbReference type="ChEBI" id="CHEBI:29105"/>
    </cofactor>
    <text evidence="3">Binds 2 Zn(2+) ions.</text>
</comment>
<feature type="active site" description="Phosphoserine intermediate" evidence="2">
    <location>
        <position position="129"/>
    </location>
</feature>